<accession>A0ABV3TVQ5</accession>
<protein>
    <submittedName>
        <fullName evidence="7">Translocation/assembly module TamB domain-containing protein</fullName>
    </submittedName>
</protein>
<reference evidence="7 8" key="1">
    <citation type="journal article" date="2011" name="Int. J. Syst. Evol. Microbiol.">
        <title>Zhongshania antarctica gen. nov., sp. nov. and Zhongshania guokunii sp. nov., gammaproteobacteria respectively isolated from coastal attached (fast) ice and surface seawater of the Antarctic.</title>
        <authorList>
            <person name="Li H.J."/>
            <person name="Zhang X.Y."/>
            <person name="Chen C.X."/>
            <person name="Zhang Y.J."/>
            <person name="Gao Z.M."/>
            <person name="Yu Y."/>
            <person name="Chen X.L."/>
            <person name="Chen B."/>
            <person name="Zhang Y.Z."/>
        </authorList>
    </citation>
    <scope>NUCLEOTIDE SEQUENCE [LARGE SCALE GENOMIC DNA]</scope>
    <source>
        <strain evidence="7 8">R06B22</strain>
    </source>
</reference>
<feature type="domain" description="Translocation and assembly module TamB C-terminal" evidence="6">
    <location>
        <begin position="897"/>
        <end position="1227"/>
    </location>
</feature>
<organism evidence="7 8">
    <name type="scientific">Zhongshania arctica</name>
    <dbReference type="NCBI Taxonomy" id="3238302"/>
    <lineage>
        <taxon>Bacteria</taxon>
        <taxon>Pseudomonadati</taxon>
        <taxon>Pseudomonadota</taxon>
        <taxon>Gammaproteobacteria</taxon>
        <taxon>Cellvibrionales</taxon>
        <taxon>Spongiibacteraceae</taxon>
        <taxon>Zhongshania</taxon>
    </lineage>
</organism>
<evidence type="ECO:0000256" key="5">
    <source>
        <dbReference type="SAM" id="Phobius"/>
    </source>
</evidence>
<gene>
    <name evidence="7" type="ORF">AB4875_09220</name>
</gene>
<name>A0ABV3TVQ5_9GAMM</name>
<sequence length="1231" mass="131251">MTQATSSKRARSALAVLATWLIRGFLACSFVVITLVTALYFILDTQRGSDWLLTKGLAIVSPQATFTSYTGTLASGIQLKDLHLPLATADIDIASIDSAWNLWGILGGELPIHKLHIDQLHIVLHPTANVPAEPSPLSPWPTLSLPFPLNIQDARIQKITVDQDENIQTIDLISLQAYSGLLRTAISALTIKSKVYSATLSGDVNNRPPYKMHISMDWSLDLPEQTTFSGKGRLSGNLRNLHIKHSLTRPATVISDARISNWYQPSQAIVDLHRIKIELRSDWPEIALPLSTAMQGRLPIPQLSSRNGHLQISGSWDNYVLSLHSQLAAGANQGSETAKSSNDDTPSSQTIIAQVLKKPATFKLEFNGNKLAILLNTLTLDTEAGKLGIRGRINANGLLAAPSANPSQDQALDWQLKVKAENIDTASALPQWPIKLATNLDSKGFWGDTGYRADLIINTLSGDIAGKAIAGSGAVTASNKGQEFKKLVLQLGDNHLSANGKLLDKSELNWLVNAPKLSQILPQLSGSVSSQGTLRGGAITQLFNKGRSPLIVADLKVREFQYQQYRIAAAHLALSTNAAKEVSLQIKGEGISASPLNKANLDLKASGSIEQHQLALTVTDDDKQLALDLIGALKQSNSQYQWLSSIQDLSLNSAVSGPWQLAGSSALDLAANTVSLSTMCLQQDSTKVCANGSLQGDRISASGHIDALALERFTAASLPPGSAISGTLNSHFSIAGKIDDLSGDLDISSQDIVIRYQADEDQTMAEYQASLASKTKIQHSRLNTNAIFSIADIGSINANLSTQGLAASSEIQGDINGGFSNLSWLGGLFPQLENLNGVLSTQLAVSGQLAEPLAQGSLSLTDVKMELPDLGISLQNAKAELAFDSRGPWQLESKIVSGKGVLNISGHGALGGIGGPSGQLRISGDNITVLDRADGLVLISPDINASLSPELIKIRGTLTIPKGNYSLKTLPDQAAGVSADERIVNQQTTSDVKSRAIDTRVDIVLNDSFEFKGYGLSTRLGGQLKLSQKTDSLLQGFGSLSLYDGVYKAYGQKLNVERGLLIFQGPLDNPGLNITAIRETKTATVGVNIGGFAQDIRSELFSDPILPPTDVMAILITGKAPADLNKSDANQVMNAAAALGISQSRGISNTLQNTFGVDVVSLQGGDSYEDSSLVVGKYLNPDLFISYVQNLFTPAGSVQLDYTLSKNLGLKAQSGKAQSIDLLYKIEHGQQ</sequence>
<dbReference type="InterPro" id="IPR007452">
    <property type="entry name" value="TamB_C"/>
</dbReference>
<dbReference type="Proteomes" id="UP001557484">
    <property type="component" value="Unassembled WGS sequence"/>
</dbReference>
<evidence type="ECO:0000313" key="8">
    <source>
        <dbReference type="Proteomes" id="UP001557484"/>
    </source>
</evidence>
<dbReference type="RefSeq" id="WP_368375773.1">
    <property type="nucleotide sequence ID" value="NZ_JBFRYB010000001.1"/>
</dbReference>
<evidence type="ECO:0000256" key="3">
    <source>
        <dbReference type="ARBA" id="ARBA00022989"/>
    </source>
</evidence>
<feature type="transmembrane region" description="Helical" evidence="5">
    <location>
        <begin position="20"/>
        <end position="43"/>
    </location>
</feature>
<evidence type="ECO:0000256" key="4">
    <source>
        <dbReference type="ARBA" id="ARBA00023136"/>
    </source>
</evidence>
<keyword evidence="2 5" id="KW-0812">Transmembrane</keyword>
<proteinExistence type="predicted"/>
<dbReference type="PANTHER" id="PTHR36985">
    <property type="entry name" value="TRANSLOCATION AND ASSEMBLY MODULE SUBUNIT TAMB"/>
    <property type="match status" value="1"/>
</dbReference>
<keyword evidence="4 5" id="KW-0472">Membrane</keyword>
<dbReference type="PANTHER" id="PTHR36985:SF1">
    <property type="entry name" value="TRANSLOCATION AND ASSEMBLY MODULE SUBUNIT TAMB"/>
    <property type="match status" value="1"/>
</dbReference>
<dbReference type="Pfam" id="PF04357">
    <property type="entry name" value="TamB"/>
    <property type="match status" value="1"/>
</dbReference>
<evidence type="ECO:0000259" key="6">
    <source>
        <dbReference type="Pfam" id="PF04357"/>
    </source>
</evidence>
<comment type="subcellular location">
    <subcellularLocation>
        <location evidence="1">Membrane</location>
        <topology evidence="1">Single-pass membrane protein</topology>
    </subcellularLocation>
</comment>
<keyword evidence="3 5" id="KW-1133">Transmembrane helix</keyword>
<evidence type="ECO:0000256" key="1">
    <source>
        <dbReference type="ARBA" id="ARBA00004167"/>
    </source>
</evidence>
<comment type="caution">
    <text evidence="7">The sequence shown here is derived from an EMBL/GenBank/DDBJ whole genome shotgun (WGS) entry which is preliminary data.</text>
</comment>
<evidence type="ECO:0000256" key="2">
    <source>
        <dbReference type="ARBA" id="ARBA00022692"/>
    </source>
</evidence>
<evidence type="ECO:0000313" key="7">
    <source>
        <dbReference type="EMBL" id="MEX1665672.1"/>
    </source>
</evidence>
<dbReference type="EMBL" id="JBFRYB010000001">
    <property type="protein sequence ID" value="MEX1665672.1"/>
    <property type="molecule type" value="Genomic_DNA"/>
</dbReference>
<keyword evidence="8" id="KW-1185">Reference proteome</keyword>